<dbReference type="Gene3D" id="3.30.530.20">
    <property type="match status" value="1"/>
</dbReference>
<dbReference type="OrthoDB" id="2190459at2"/>
<comment type="caution">
    <text evidence="1">The sequence shown here is derived from an EMBL/GenBank/DDBJ whole genome shotgun (WGS) entry which is preliminary data.</text>
</comment>
<sequence length="136" mass="15653">MEKIFSNQILIKQELNQIKDILLQPEKLSQWNPAILRVTKLAEDTVSIQRNIKAVNETEVIKIRQTAEKVIYQSFGGRLIYQLEFHLQTINESTLVEEQFYLTEATKLPMGLLAPIAKNAFNQNLTALKRIAEISK</sequence>
<evidence type="ECO:0000313" key="2">
    <source>
        <dbReference type="Proteomes" id="UP000051006"/>
    </source>
</evidence>
<evidence type="ECO:0000313" key="1">
    <source>
        <dbReference type="EMBL" id="KRN99006.1"/>
    </source>
</evidence>
<gene>
    <name evidence="1" type="ORF">IV57_GL000576</name>
</gene>
<dbReference type="STRING" id="993692.IV57_GL000576"/>
<protein>
    <recommendedName>
        <fullName evidence="3">SRPBCC family protein</fullName>
    </recommendedName>
</protein>
<dbReference type="SUPFAM" id="SSF55961">
    <property type="entry name" value="Bet v1-like"/>
    <property type="match status" value="1"/>
</dbReference>
<proteinExistence type="predicted"/>
<reference evidence="1 2" key="1">
    <citation type="journal article" date="2015" name="Genome Announc.">
        <title>Expanding the biotechnology potential of lactobacilli through comparative genomics of 213 strains and associated genera.</title>
        <authorList>
            <person name="Sun Z."/>
            <person name="Harris H.M."/>
            <person name="McCann A."/>
            <person name="Guo C."/>
            <person name="Argimon S."/>
            <person name="Zhang W."/>
            <person name="Yang X."/>
            <person name="Jeffery I.B."/>
            <person name="Cooney J.C."/>
            <person name="Kagawa T.F."/>
            <person name="Liu W."/>
            <person name="Song Y."/>
            <person name="Salvetti E."/>
            <person name="Wrobel A."/>
            <person name="Rasinkangas P."/>
            <person name="Parkhill J."/>
            <person name="Rea M.C."/>
            <person name="O'Sullivan O."/>
            <person name="Ritari J."/>
            <person name="Douillard F.P."/>
            <person name="Paul Ross R."/>
            <person name="Yang R."/>
            <person name="Briner A.E."/>
            <person name="Felis G.E."/>
            <person name="de Vos W.M."/>
            <person name="Barrangou R."/>
            <person name="Klaenhammer T.R."/>
            <person name="Caufield P.W."/>
            <person name="Cui Y."/>
            <person name="Zhang H."/>
            <person name="O'Toole P.W."/>
        </authorList>
    </citation>
    <scope>NUCLEOTIDE SEQUENCE [LARGE SCALE GENOMIC DNA]</scope>
    <source>
        <strain evidence="1 2">DSM 24716</strain>
    </source>
</reference>
<accession>A0A0R2LAT4</accession>
<keyword evidence="2" id="KW-1185">Reference proteome</keyword>
<dbReference type="AlphaFoldDB" id="A0A0R2LAT4"/>
<organism evidence="1 2">
    <name type="scientific">Companilactobacillus kimchiensis</name>
    <dbReference type="NCBI Taxonomy" id="993692"/>
    <lineage>
        <taxon>Bacteria</taxon>
        <taxon>Bacillati</taxon>
        <taxon>Bacillota</taxon>
        <taxon>Bacilli</taxon>
        <taxon>Lactobacillales</taxon>
        <taxon>Lactobacillaceae</taxon>
        <taxon>Companilactobacillus</taxon>
    </lineage>
</organism>
<dbReference type="InterPro" id="IPR023393">
    <property type="entry name" value="START-like_dom_sf"/>
</dbReference>
<dbReference type="RefSeq" id="WP_057880923.1">
    <property type="nucleotide sequence ID" value="NZ_JQCF01000013.1"/>
</dbReference>
<dbReference type="PATRIC" id="fig|993692.3.peg.583"/>
<dbReference type="EMBL" id="JQCF01000013">
    <property type="protein sequence ID" value="KRN99006.1"/>
    <property type="molecule type" value="Genomic_DNA"/>
</dbReference>
<dbReference type="Proteomes" id="UP000051006">
    <property type="component" value="Unassembled WGS sequence"/>
</dbReference>
<name>A0A0R2LAT4_9LACO</name>
<evidence type="ECO:0008006" key="3">
    <source>
        <dbReference type="Google" id="ProtNLM"/>
    </source>
</evidence>